<dbReference type="GO" id="GO:0005634">
    <property type="term" value="C:nucleus"/>
    <property type="evidence" value="ECO:0007669"/>
    <property type="project" value="TreeGrafter"/>
</dbReference>
<feature type="compositionally biased region" description="Polar residues" evidence="1">
    <location>
        <begin position="343"/>
        <end position="353"/>
    </location>
</feature>
<keyword evidence="3" id="KW-0378">Hydrolase</keyword>
<dbReference type="OrthoDB" id="447842at2759"/>
<dbReference type="AlphaFoldDB" id="A0A8T9BZX3"/>
<feature type="domain" description="WLM" evidence="2">
    <location>
        <begin position="10"/>
        <end position="248"/>
    </location>
</feature>
<name>A0A8T9BZX3_9HELO</name>
<proteinExistence type="predicted"/>
<evidence type="ECO:0000256" key="1">
    <source>
        <dbReference type="SAM" id="MobiDB-lite"/>
    </source>
</evidence>
<protein>
    <submittedName>
        <fullName evidence="3">DNA-dependent metalloprotease WSS1-like protein</fullName>
    </submittedName>
</protein>
<dbReference type="Proteomes" id="UP000469558">
    <property type="component" value="Unassembled WGS sequence"/>
</dbReference>
<keyword evidence="4" id="KW-1185">Reference proteome</keyword>
<reference evidence="3 4" key="1">
    <citation type="submission" date="2018-05" db="EMBL/GenBank/DDBJ databases">
        <title>Genome sequencing and assembly of the regulated plant pathogen Lachnellula willkommii and related sister species for the development of diagnostic species identification markers.</title>
        <authorList>
            <person name="Giroux E."/>
            <person name="Bilodeau G."/>
        </authorList>
    </citation>
    <scope>NUCLEOTIDE SEQUENCE [LARGE SCALE GENOMIC DNA]</scope>
    <source>
        <strain evidence="3 4">CBS 268.59</strain>
    </source>
</reference>
<dbReference type="PROSITE" id="PS51397">
    <property type="entry name" value="WLM"/>
    <property type="match status" value="1"/>
</dbReference>
<dbReference type="GO" id="GO:0008237">
    <property type="term" value="F:metallopeptidase activity"/>
    <property type="evidence" value="ECO:0007669"/>
    <property type="project" value="UniProtKB-KW"/>
</dbReference>
<dbReference type="GO" id="GO:0006281">
    <property type="term" value="P:DNA repair"/>
    <property type="evidence" value="ECO:0007669"/>
    <property type="project" value="TreeGrafter"/>
</dbReference>
<comment type="caution">
    <text evidence="3">The sequence shown here is derived from an EMBL/GenBank/DDBJ whole genome shotgun (WGS) entry which is preliminary data.</text>
</comment>
<sequence>MPLGWQRLNEKKVSPNKNIVFIKPLKGPDEAIARDFLERIAAQCAPIMNRHYLAVASLEEYEPNNSFVGRNFNHGEVIQLVLKSKGTGRWLPFKFVQMVMMHELAHNKEMNHHKAFWKYRNEYCSDLKDLWQRDYTGDGMWGKGVLLENGLFAGDALAEGEVLPEHLCGGTLKSRGGKKRKAKPKITYKEQKERRILKKFGANGMALGADEEAKVKLEKGKKPAGKPRVAGSMRGRELRAAAALARFEVKEEEPEIKDEGLVTDSEAESEDEVQIKTEPNDAVDIDGTPLLDSNGRGMVRVCDDEGEDDDVNVKNELRELQSMRSVPRSGSPAKGASHAHTKVATSSISSQPPKITKTPDPPQEPRGPKPSIANGANGNVPKSDLRKENVPPAATKKTQVEPTEPSCPVCTVVNDSAALTCMACANVLKPRFVPNSWKCTSAPCEGDEYINAGDVGVCGVCGTRKRS</sequence>
<accession>A0A8T9BZX3</accession>
<dbReference type="PANTHER" id="PTHR46622:SF1">
    <property type="entry name" value="DNA-DEPENDENT METALLOPROTEASE WSS1"/>
    <property type="match status" value="1"/>
</dbReference>
<dbReference type="Gene3D" id="3.30.2010.10">
    <property type="entry name" value="Metalloproteases ('zincins'), catalytic domain"/>
    <property type="match status" value="1"/>
</dbReference>
<dbReference type="PANTHER" id="PTHR46622">
    <property type="entry name" value="DNA-DEPENDENT METALLOPROTEASE WSS1"/>
    <property type="match status" value="1"/>
</dbReference>
<evidence type="ECO:0000313" key="3">
    <source>
        <dbReference type="EMBL" id="TVY73354.1"/>
    </source>
</evidence>
<keyword evidence="3" id="KW-0482">Metalloprotease</keyword>
<feature type="compositionally biased region" description="Basic and acidic residues" evidence="1">
    <location>
        <begin position="311"/>
        <end position="321"/>
    </location>
</feature>
<gene>
    <name evidence="3" type="primary">SPAC521.02</name>
    <name evidence="3" type="ORF">LSUE1_G008588</name>
</gene>
<organism evidence="3 4">
    <name type="scientific">Lachnellula suecica</name>
    <dbReference type="NCBI Taxonomy" id="602035"/>
    <lineage>
        <taxon>Eukaryota</taxon>
        <taxon>Fungi</taxon>
        <taxon>Dikarya</taxon>
        <taxon>Ascomycota</taxon>
        <taxon>Pezizomycotina</taxon>
        <taxon>Leotiomycetes</taxon>
        <taxon>Helotiales</taxon>
        <taxon>Lachnaceae</taxon>
        <taxon>Lachnellula</taxon>
    </lineage>
</organism>
<dbReference type="InterPro" id="IPR013536">
    <property type="entry name" value="WLM_dom"/>
</dbReference>
<evidence type="ECO:0000313" key="4">
    <source>
        <dbReference type="Proteomes" id="UP000469558"/>
    </source>
</evidence>
<feature type="region of interest" description="Disordered" evidence="1">
    <location>
        <begin position="251"/>
        <end position="406"/>
    </location>
</feature>
<dbReference type="EMBL" id="QGMK01001102">
    <property type="protein sequence ID" value="TVY73354.1"/>
    <property type="molecule type" value="Genomic_DNA"/>
</dbReference>
<dbReference type="InterPro" id="IPR053000">
    <property type="entry name" value="WSS1-like_metalloprotease"/>
</dbReference>
<keyword evidence="3" id="KW-0645">Protease</keyword>
<dbReference type="Pfam" id="PF08325">
    <property type="entry name" value="WLM"/>
    <property type="match status" value="1"/>
</dbReference>
<evidence type="ECO:0000259" key="2">
    <source>
        <dbReference type="PROSITE" id="PS51397"/>
    </source>
</evidence>